<dbReference type="RefSeq" id="WP_160797463.1">
    <property type="nucleotide sequence ID" value="NZ_CANMWR010000009.1"/>
</dbReference>
<reference evidence="2 3" key="1">
    <citation type="submission" date="2019-12" db="EMBL/GenBank/DDBJ databases">
        <title>Shewanella insulae sp. nov., isolated from a tidal flat.</title>
        <authorList>
            <person name="Yoon J.-H."/>
        </authorList>
    </citation>
    <scope>NUCLEOTIDE SEQUENCE [LARGE SCALE GENOMIC DNA]</scope>
    <source>
        <strain evidence="2 3">JBTF-M18</strain>
    </source>
</reference>
<dbReference type="AlphaFoldDB" id="A0A6L7I3J9"/>
<accession>A0A6L7I3J9</accession>
<evidence type="ECO:0000313" key="2">
    <source>
        <dbReference type="EMBL" id="MXR69901.1"/>
    </source>
</evidence>
<proteinExistence type="predicted"/>
<comment type="caution">
    <text evidence="2">The sequence shown here is derived from an EMBL/GenBank/DDBJ whole genome shotgun (WGS) entry which is preliminary data.</text>
</comment>
<organism evidence="2 3">
    <name type="scientific">Shewanella insulae</name>
    <dbReference type="NCBI Taxonomy" id="2681496"/>
    <lineage>
        <taxon>Bacteria</taxon>
        <taxon>Pseudomonadati</taxon>
        <taxon>Pseudomonadota</taxon>
        <taxon>Gammaproteobacteria</taxon>
        <taxon>Alteromonadales</taxon>
        <taxon>Shewanellaceae</taxon>
        <taxon>Shewanella</taxon>
    </lineage>
</organism>
<gene>
    <name evidence="2" type="ORF">GNT65_14660</name>
</gene>
<sequence>MIKLIILGCFVAWMFIRKLSKSKPDSIWRLKLRRLARYLMLGAVAWFVVVAFGSVKYQIYTDKIFTYKSKVQTVFAWEENRLLPIKALAKPVLLSLDYQTSYPMSKTTEKSLSQQFPYEPRSQGLSQFLGTLLLLIWLTAYLSRHRHTDKRWQEAVSTDTKAGYRDFLTWARSNPLRRAHCTGMLKKADIAMQSIDQRGRLKLEMYRKGWAERGLNAEFLDMLHRVIQSGHSQISIKAAHTPCRKSAAEIDDINMLVSGWSGLDPKLFMQRYYANRKARAEQKAEPDAFEAQLLKTPEHLRFTYPEPHVASRLLEKQLASVLNQGKKRFLGDELVQFIPHSEIGLKQPNVRLEFSYMQSLNTQQGKRASGVWTGELKHKTITMGDTEYPGGNMLWLVFGLVFEWRLLIDEQEVAKGEYKCFPDSNVCNISRPTQQKMPEKAEIERHIFDVVALSNISSLFAQMMGMSEERINAHIIELNNQTAFEVKRQTQASNKLADKLEDALRGEALDELIKSSGEELYRQNKEMVDAVIRDYIVNHGDTDTVLMIIDLLGDAAPELAAGLLQIIGGSDE</sequence>
<evidence type="ECO:0000256" key="1">
    <source>
        <dbReference type="SAM" id="Phobius"/>
    </source>
</evidence>
<name>A0A6L7I3J9_9GAMM</name>
<keyword evidence="3" id="KW-1185">Reference proteome</keyword>
<feature type="transmembrane region" description="Helical" evidence="1">
    <location>
        <begin position="38"/>
        <end position="60"/>
    </location>
</feature>
<dbReference type="Proteomes" id="UP000474778">
    <property type="component" value="Unassembled WGS sequence"/>
</dbReference>
<evidence type="ECO:0000313" key="3">
    <source>
        <dbReference type="Proteomes" id="UP000474778"/>
    </source>
</evidence>
<keyword evidence="1" id="KW-0812">Transmembrane</keyword>
<dbReference type="EMBL" id="WRPA01000013">
    <property type="protein sequence ID" value="MXR69901.1"/>
    <property type="molecule type" value="Genomic_DNA"/>
</dbReference>
<protein>
    <submittedName>
        <fullName evidence="2">Uncharacterized protein</fullName>
    </submittedName>
</protein>
<keyword evidence="1" id="KW-0472">Membrane</keyword>
<keyword evidence="1" id="KW-1133">Transmembrane helix</keyword>